<name>A0A9N9BVC6_9GLOM</name>
<reference evidence="1" key="1">
    <citation type="submission" date="2021-06" db="EMBL/GenBank/DDBJ databases">
        <authorList>
            <person name="Kallberg Y."/>
            <person name="Tangrot J."/>
            <person name="Rosling A."/>
        </authorList>
    </citation>
    <scope>NUCLEOTIDE SEQUENCE</scope>
    <source>
        <strain evidence="1">AZ414A</strain>
    </source>
</reference>
<comment type="caution">
    <text evidence="1">The sequence shown here is derived from an EMBL/GenBank/DDBJ whole genome shotgun (WGS) entry which is preliminary data.</text>
</comment>
<proteinExistence type="predicted"/>
<gene>
    <name evidence="1" type="ORF">DEBURN_LOCUS8576</name>
</gene>
<evidence type="ECO:0000313" key="2">
    <source>
        <dbReference type="Proteomes" id="UP000789706"/>
    </source>
</evidence>
<dbReference type="Proteomes" id="UP000789706">
    <property type="component" value="Unassembled WGS sequence"/>
</dbReference>
<dbReference type="AlphaFoldDB" id="A0A9N9BVC6"/>
<accession>A0A9N9BVC6</accession>
<sequence>MGDMVLLSGKFCYDTIEGDTSGIVLTVNKAIKYPNRNSGSWAVINYPKTRPSVSITAVCESMIINGIPQVKSSVTDKFGGNEMKYVSMRTSLYCCLSRTSDVPHYFLVAYAHKLLRMEENSITRLVICATEIDYESNSNFTFTKRKTIGDLAIMELESNANNINDHSFVKHMSEIENINEELIFTV</sequence>
<dbReference type="EMBL" id="CAJVPK010001303">
    <property type="protein sequence ID" value="CAG8581115.1"/>
    <property type="molecule type" value="Genomic_DNA"/>
</dbReference>
<organism evidence="1 2">
    <name type="scientific">Diversispora eburnea</name>
    <dbReference type="NCBI Taxonomy" id="1213867"/>
    <lineage>
        <taxon>Eukaryota</taxon>
        <taxon>Fungi</taxon>
        <taxon>Fungi incertae sedis</taxon>
        <taxon>Mucoromycota</taxon>
        <taxon>Glomeromycotina</taxon>
        <taxon>Glomeromycetes</taxon>
        <taxon>Diversisporales</taxon>
        <taxon>Diversisporaceae</taxon>
        <taxon>Diversispora</taxon>
    </lineage>
</organism>
<protein>
    <submittedName>
        <fullName evidence="1">6989_t:CDS:1</fullName>
    </submittedName>
</protein>
<evidence type="ECO:0000313" key="1">
    <source>
        <dbReference type="EMBL" id="CAG8581115.1"/>
    </source>
</evidence>
<keyword evidence="2" id="KW-1185">Reference proteome</keyword>